<accession>A0A9X3J8I3</accession>
<organism evidence="3 4">
    <name type="scientific">Draconibacterium aestuarii</name>
    <dbReference type="NCBI Taxonomy" id="2998507"/>
    <lineage>
        <taxon>Bacteria</taxon>
        <taxon>Pseudomonadati</taxon>
        <taxon>Bacteroidota</taxon>
        <taxon>Bacteroidia</taxon>
        <taxon>Marinilabiliales</taxon>
        <taxon>Prolixibacteraceae</taxon>
        <taxon>Draconibacterium</taxon>
    </lineage>
</organism>
<gene>
    <name evidence="3" type="ORF">OU798_19760</name>
</gene>
<feature type="region of interest" description="Disordered" evidence="1">
    <location>
        <begin position="155"/>
        <end position="177"/>
    </location>
</feature>
<feature type="chain" id="PRO_5040840829" evidence="2">
    <location>
        <begin position="26"/>
        <end position="216"/>
    </location>
</feature>
<dbReference type="EMBL" id="JAPOHD010000060">
    <property type="protein sequence ID" value="MCY1722596.1"/>
    <property type="molecule type" value="Genomic_DNA"/>
</dbReference>
<evidence type="ECO:0000313" key="3">
    <source>
        <dbReference type="EMBL" id="MCY1722596.1"/>
    </source>
</evidence>
<reference evidence="3" key="1">
    <citation type="submission" date="2022-11" db="EMBL/GenBank/DDBJ databases">
        <title>Marilongibacter aestuarii gen. nov., sp. nov., isolated from tidal flat sediment.</title>
        <authorList>
            <person name="Jiayan W."/>
        </authorList>
    </citation>
    <scope>NUCLEOTIDE SEQUENCE</scope>
    <source>
        <strain evidence="3">Z1-6</strain>
    </source>
</reference>
<evidence type="ECO:0000256" key="1">
    <source>
        <dbReference type="SAM" id="MobiDB-lite"/>
    </source>
</evidence>
<dbReference type="Proteomes" id="UP001145087">
    <property type="component" value="Unassembled WGS sequence"/>
</dbReference>
<evidence type="ECO:0000313" key="4">
    <source>
        <dbReference type="Proteomes" id="UP001145087"/>
    </source>
</evidence>
<keyword evidence="4" id="KW-1185">Reference proteome</keyword>
<evidence type="ECO:0000256" key="2">
    <source>
        <dbReference type="SAM" id="SignalP"/>
    </source>
</evidence>
<name>A0A9X3J8I3_9BACT</name>
<proteinExistence type="predicted"/>
<protein>
    <submittedName>
        <fullName evidence="3">Spy/CpxP family protein refolding chaperone</fullName>
    </submittedName>
</protein>
<comment type="caution">
    <text evidence="3">The sequence shown here is derived from an EMBL/GenBank/DDBJ whole genome shotgun (WGS) entry which is preliminary data.</text>
</comment>
<feature type="compositionally biased region" description="Polar residues" evidence="1">
    <location>
        <begin position="164"/>
        <end position="177"/>
    </location>
</feature>
<dbReference type="AlphaFoldDB" id="A0A9X3J8I3"/>
<keyword evidence="2" id="KW-0732">Signal</keyword>
<sequence>MKTSKLQNIAWVFFALILTSATVFAQGWREGNRSDYNKNVGCLSQISGLTETQQSQIAKMEDQHQSEMDELRIKRRSTINAVESSEIRTEMLKKVEAHRKSVKSVLTADQQKQYDQLHTYGNYGRNQQFARGNGGNGRGNFACGNAGRGNSGNAAFRGRGGNFQNSRGNGAWSNCRNNFSGRNAGYGRGAGRARYQDTCVRQSTQDINDEGFEKIE</sequence>
<dbReference type="RefSeq" id="WP_343334921.1">
    <property type="nucleotide sequence ID" value="NZ_JAPOHD010000060.1"/>
</dbReference>
<feature type="signal peptide" evidence="2">
    <location>
        <begin position="1"/>
        <end position="25"/>
    </location>
</feature>